<gene>
    <name evidence="1" type="ORF">MRATA1EN22A_LOCUS26446</name>
</gene>
<name>A0AC60A3G7_RANTA</name>
<reference evidence="1" key="1">
    <citation type="submission" date="2023-05" db="EMBL/GenBank/DDBJ databases">
        <authorList>
            <consortium name="ELIXIR-Norway"/>
        </authorList>
    </citation>
    <scope>NUCLEOTIDE SEQUENCE</scope>
</reference>
<dbReference type="EMBL" id="OX596091">
    <property type="protein sequence ID" value="CAN0552776.1"/>
    <property type="molecule type" value="Genomic_DNA"/>
</dbReference>
<organism evidence="1 2">
    <name type="scientific">Rangifer tarandus platyrhynchus</name>
    <name type="common">Svalbard reindeer</name>
    <dbReference type="NCBI Taxonomy" id="3082113"/>
    <lineage>
        <taxon>Eukaryota</taxon>
        <taxon>Metazoa</taxon>
        <taxon>Chordata</taxon>
        <taxon>Craniata</taxon>
        <taxon>Vertebrata</taxon>
        <taxon>Euteleostomi</taxon>
        <taxon>Mammalia</taxon>
        <taxon>Eutheria</taxon>
        <taxon>Laurasiatheria</taxon>
        <taxon>Artiodactyla</taxon>
        <taxon>Ruminantia</taxon>
        <taxon>Pecora</taxon>
        <taxon>Cervidae</taxon>
        <taxon>Odocoileinae</taxon>
        <taxon>Rangifer</taxon>
    </lineage>
</organism>
<evidence type="ECO:0000313" key="1">
    <source>
        <dbReference type="EMBL" id="CAN0552776.1"/>
    </source>
</evidence>
<dbReference type="Proteomes" id="UP001162501">
    <property type="component" value="Chromosome 7"/>
</dbReference>
<accession>A0AC60A3G7</accession>
<sequence length="106" mass="11768">MRWESKGAVIPAHPPPSFYILLLSGISLHSDCSTIFTKLLHRKIKKMYSSHQFSSIVIKPSRFSPLEAESLNNPSTRHPQVLSQVQVDANSCHSSPSFVPGPWGRG</sequence>
<protein>
    <submittedName>
        <fullName evidence="1">Uncharacterized protein</fullName>
    </submittedName>
</protein>
<proteinExistence type="predicted"/>
<evidence type="ECO:0000313" key="2">
    <source>
        <dbReference type="Proteomes" id="UP001162501"/>
    </source>
</evidence>
<reference evidence="1" key="2">
    <citation type="submission" date="2025-03" db="EMBL/GenBank/DDBJ databases">
        <authorList>
            <consortium name="ELIXIR-Norway"/>
            <consortium name="Elixir Norway"/>
        </authorList>
    </citation>
    <scope>NUCLEOTIDE SEQUENCE</scope>
</reference>